<dbReference type="InterPro" id="IPR025960">
    <property type="entry name" value="RVT_N"/>
</dbReference>
<dbReference type="CDD" id="cd01651">
    <property type="entry name" value="RT_G2_intron"/>
    <property type="match status" value="1"/>
</dbReference>
<feature type="domain" description="Reverse transcriptase" evidence="1">
    <location>
        <begin position="91"/>
        <end position="329"/>
    </location>
</feature>
<dbReference type="Proteomes" id="UP000217507">
    <property type="component" value="Chromosome"/>
</dbReference>
<gene>
    <name evidence="2" type="ORF">NIES23_36120</name>
</gene>
<dbReference type="InterPro" id="IPR030931">
    <property type="entry name" value="Group_II_RT_mat"/>
</dbReference>
<dbReference type="SMART" id="SM00507">
    <property type="entry name" value="HNHc"/>
    <property type="match status" value="1"/>
</dbReference>
<dbReference type="InterPro" id="IPR013087">
    <property type="entry name" value="Znf_C2H2_type"/>
</dbReference>
<keyword evidence="2" id="KW-0548">Nucleotidyltransferase</keyword>
<proteinExistence type="predicted"/>
<keyword evidence="2" id="KW-0808">Transferase</keyword>
<dbReference type="InterPro" id="IPR043502">
    <property type="entry name" value="DNA/RNA_pol_sf"/>
</dbReference>
<dbReference type="Pfam" id="PF13655">
    <property type="entry name" value="RVT_N"/>
    <property type="match status" value="1"/>
</dbReference>
<dbReference type="NCBIfam" id="TIGR04416">
    <property type="entry name" value="group_II_RT_mat"/>
    <property type="match status" value="1"/>
</dbReference>
<dbReference type="PROSITE" id="PS50878">
    <property type="entry name" value="RT_POL"/>
    <property type="match status" value="1"/>
</dbReference>
<dbReference type="Pfam" id="PF00078">
    <property type="entry name" value="RVT_1"/>
    <property type="match status" value="1"/>
</dbReference>
<evidence type="ECO:0000313" key="2">
    <source>
        <dbReference type="EMBL" id="BAY70804.1"/>
    </source>
</evidence>
<dbReference type="GO" id="GO:0003964">
    <property type="term" value="F:RNA-directed DNA polymerase activity"/>
    <property type="evidence" value="ECO:0007669"/>
    <property type="project" value="UniProtKB-KW"/>
</dbReference>
<dbReference type="AlphaFoldDB" id="A0A1Z4KPC6"/>
<dbReference type="Pfam" id="PF08388">
    <property type="entry name" value="GIIM"/>
    <property type="match status" value="1"/>
</dbReference>
<dbReference type="InterPro" id="IPR000477">
    <property type="entry name" value="RT_dom"/>
</dbReference>
<sequence length="525" mass="60271">MTTELNPVDKWKSIPWRKLRKIVFRLQVRIFKAQKNGNTRLVRKLQKLLLSSKAAKLLAIRQVTQLNTGRKTAGVDGKKALEPSQRLALYEVLVKNWKQWKHQPLKRVYIPKADGTRRGLGIPTISDRAYQCLIKYALEPAAEAMFNARSYGFRPGRSCHDVQKLLFSNLNGGQANGLSKRILELDIERCFDKIDHKFLMQSVQLPKAAKQGIFWAIKAGVRGEFPSSESGTPQGGVISPLLANIVLHGLENVGHELRYKVRSGGRQIDTIKGFRYADDVVFLLKPEDNPEALRQNIDTFLEARGLKVKEAKTKIVHSTDSFDFLGWNFVVKPNGKFISTPSQKATSSIKAKVKEVMKDSCFTLEERIDKCGAIVRGWRNYHRFCDMSQHNLWAIAYWTWKFIRKQGRYNRDQTNQVIHRAFPAVKWAACRFNNVTEDKSPYDGDFVYWSKRENVNYDGVTARLLKKQNHKCTECNLSFISGDIAELHHIDGNHDNWKPNNLEVLHRECHQHQTIHGQVRVRTVG</sequence>
<organism evidence="2 3">
    <name type="scientific">Trichormus variabilis NIES-23</name>
    <dbReference type="NCBI Taxonomy" id="1973479"/>
    <lineage>
        <taxon>Bacteria</taxon>
        <taxon>Bacillati</taxon>
        <taxon>Cyanobacteriota</taxon>
        <taxon>Cyanophyceae</taxon>
        <taxon>Nostocales</taxon>
        <taxon>Nostocaceae</taxon>
        <taxon>Trichormus</taxon>
    </lineage>
</organism>
<evidence type="ECO:0000259" key="1">
    <source>
        <dbReference type="PROSITE" id="PS50878"/>
    </source>
</evidence>
<name>A0A1Z4KPC6_ANAVA</name>
<dbReference type="EMBL" id="AP018216">
    <property type="protein sequence ID" value="BAY70804.1"/>
    <property type="molecule type" value="Genomic_DNA"/>
</dbReference>
<keyword evidence="2" id="KW-0695">RNA-directed DNA polymerase</keyword>
<evidence type="ECO:0000313" key="3">
    <source>
        <dbReference type="Proteomes" id="UP000217507"/>
    </source>
</evidence>
<dbReference type="PANTHER" id="PTHR34047">
    <property type="entry name" value="NUCLEAR INTRON MATURASE 1, MITOCHONDRIAL-RELATED"/>
    <property type="match status" value="1"/>
</dbReference>
<dbReference type="InterPro" id="IPR051083">
    <property type="entry name" value="GrpII_Intron_Splice-Mob/Def"/>
</dbReference>
<dbReference type="PANTHER" id="PTHR34047:SF8">
    <property type="entry name" value="PROTEIN YKFC"/>
    <property type="match status" value="1"/>
</dbReference>
<dbReference type="PROSITE" id="PS00028">
    <property type="entry name" value="ZINC_FINGER_C2H2_1"/>
    <property type="match status" value="1"/>
</dbReference>
<reference evidence="2 3" key="1">
    <citation type="submission" date="2017-06" db="EMBL/GenBank/DDBJ databases">
        <title>Genome sequencing of cyanobaciteial culture collection at National Institute for Environmental Studies (NIES).</title>
        <authorList>
            <person name="Hirose Y."/>
            <person name="Shimura Y."/>
            <person name="Fujisawa T."/>
            <person name="Nakamura Y."/>
            <person name="Kawachi M."/>
        </authorList>
    </citation>
    <scope>NUCLEOTIDE SEQUENCE [LARGE SCALE GENOMIC DNA]</scope>
    <source>
        <strain evidence="2 3">NIES-23</strain>
    </source>
</reference>
<dbReference type="InterPro" id="IPR013597">
    <property type="entry name" value="Mat_intron_G2"/>
</dbReference>
<dbReference type="CDD" id="cd00085">
    <property type="entry name" value="HNHc"/>
    <property type="match status" value="1"/>
</dbReference>
<accession>A0A1Z4KPC6</accession>
<protein>
    <submittedName>
        <fullName evidence="2">Putative reverse transcriptase</fullName>
    </submittedName>
</protein>
<dbReference type="SUPFAM" id="SSF56672">
    <property type="entry name" value="DNA/RNA polymerases"/>
    <property type="match status" value="1"/>
</dbReference>
<dbReference type="InterPro" id="IPR003615">
    <property type="entry name" value="HNH_nuc"/>
</dbReference>